<comment type="caution">
    <text evidence="2">The sequence shown here is derived from an EMBL/GenBank/DDBJ whole genome shotgun (WGS) entry which is preliminary data.</text>
</comment>
<dbReference type="Pfam" id="PF10253">
    <property type="entry name" value="PRCC"/>
    <property type="match status" value="1"/>
</dbReference>
<organism evidence="2 3">
    <name type="scientific">Xylaria grammica</name>
    <dbReference type="NCBI Taxonomy" id="363999"/>
    <lineage>
        <taxon>Eukaryota</taxon>
        <taxon>Fungi</taxon>
        <taxon>Dikarya</taxon>
        <taxon>Ascomycota</taxon>
        <taxon>Pezizomycotina</taxon>
        <taxon>Sordariomycetes</taxon>
        <taxon>Xylariomycetidae</taxon>
        <taxon>Xylariales</taxon>
        <taxon>Xylariaceae</taxon>
        <taxon>Xylaria</taxon>
    </lineage>
</organism>
<feature type="region of interest" description="Disordered" evidence="1">
    <location>
        <begin position="1"/>
        <end position="278"/>
    </location>
</feature>
<feature type="region of interest" description="Disordered" evidence="1">
    <location>
        <begin position="398"/>
        <end position="422"/>
    </location>
</feature>
<feature type="compositionally biased region" description="Basic and acidic residues" evidence="1">
    <location>
        <begin position="255"/>
        <end position="265"/>
    </location>
</feature>
<evidence type="ECO:0000313" key="3">
    <source>
        <dbReference type="Proteomes" id="UP000286045"/>
    </source>
</evidence>
<feature type="compositionally biased region" description="Basic residues" evidence="1">
    <location>
        <begin position="196"/>
        <end position="206"/>
    </location>
</feature>
<name>A0A439DI08_9PEZI</name>
<feature type="compositionally biased region" description="Basic and acidic residues" evidence="1">
    <location>
        <begin position="58"/>
        <end position="72"/>
    </location>
</feature>
<accession>A0A439DI08</accession>
<dbReference type="EMBL" id="RYZI01000015">
    <property type="protein sequence ID" value="RWA14036.1"/>
    <property type="molecule type" value="Genomic_DNA"/>
</dbReference>
<evidence type="ECO:0000256" key="1">
    <source>
        <dbReference type="SAM" id="MobiDB-lite"/>
    </source>
</evidence>
<gene>
    <name evidence="2" type="ORF">EKO27_g1097</name>
</gene>
<evidence type="ECO:0000313" key="2">
    <source>
        <dbReference type="EMBL" id="RWA14036.1"/>
    </source>
</evidence>
<sequence length="422" mass="44420">MGLVDYSDSESDTEVATEAKPPAQQQTTGGSKKLFQKVVDRSKPGKILVNLPGSSSGRDSDNATTKGDEPPTKRARISKSGAFSGFNSFLPPPKNTGKKPAAAAVSSSGGGAKGKSAPRPGVHLKTGAAPGFSRNKEDDVGDDIDRDEKSASSGGDGGKNLAASKSQQPTIPAGQKPADEVELVGKPLMFRPLSVSRKKPTKKATTKSKVTPTDLKATTTTDSVPNPVPPTPPTIVANAKPPPKRISLFSISDEPSEKTEPKDESNGVYEPLVDTDDTLEPSTVDAFAAYDAQYSSYVAPSQGATVSSASGVASNSLDSIASDMNLSAATRRELFGRRGAPNADTVAAKVISFDTEREYAHNEVLRAGGEQQIHNPVRTIAPGKHNLRQLVSQVHNQREALEESFAKGKAKQNEAGSRYGWR</sequence>
<dbReference type="AlphaFoldDB" id="A0A439DI08"/>
<dbReference type="GO" id="GO:0005634">
    <property type="term" value="C:nucleus"/>
    <property type="evidence" value="ECO:0007669"/>
    <property type="project" value="TreeGrafter"/>
</dbReference>
<protein>
    <recommendedName>
        <fullName evidence="4">Mitotic checkpoint regulator, MAD2B-interacting-domain-containing protein</fullName>
    </recommendedName>
</protein>
<feature type="compositionally biased region" description="Low complexity" evidence="1">
    <location>
        <begin position="207"/>
        <end position="225"/>
    </location>
</feature>
<feature type="compositionally biased region" description="Low complexity" evidence="1">
    <location>
        <begin position="98"/>
        <end position="107"/>
    </location>
</feature>
<evidence type="ECO:0008006" key="4">
    <source>
        <dbReference type="Google" id="ProtNLM"/>
    </source>
</evidence>
<dbReference type="Proteomes" id="UP000286045">
    <property type="component" value="Unassembled WGS sequence"/>
</dbReference>
<reference evidence="2 3" key="1">
    <citation type="submission" date="2018-12" db="EMBL/GenBank/DDBJ databases">
        <title>Draft genome sequence of Xylaria grammica IHI A82.</title>
        <authorList>
            <person name="Buettner E."/>
            <person name="Kellner H."/>
        </authorList>
    </citation>
    <scope>NUCLEOTIDE SEQUENCE [LARGE SCALE GENOMIC DNA]</scope>
    <source>
        <strain evidence="2 3">IHI A82</strain>
    </source>
</reference>
<dbReference type="PANTHER" id="PTHR13621:SF2">
    <property type="entry name" value="PROLINE-RICH PROTEIN PRCC"/>
    <property type="match status" value="1"/>
</dbReference>
<keyword evidence="3" id="KW-1185">Reference proteome</keyword>
<dbReference type="PANTHER" id="PTHR13621">
    <property type="entry name" value="PROLINE-RICH PROTEIN PRCC"/>
    <property type="match status" value="1"/>
</dbReference>
<dbReference type="STRING" id="363999.A0A439DI08"/>
<proteinExistence type="predicted"/>
<dbReference type="InterPro" id="IPR018800">
    <property type="entry name" value="PRCC"/>
</dbReference>